<dbReference type="Proteomes" id="UP000268051">
    <property type="component" value="Unassembled WGS sequence"/>
</dbReference>
<dbReference type="PROSITE" id="PS51257">
    <property type="entry name" value="PROKAR_LIPOPROTEIN"/>
    <property type="match status" value="1"/>
</dbReference>
<feature type="signal peptide" evidence="2">
    <location>
        <begin position="1"/>
        <end position="23"/>
    </location>
</feature>
<feature type="chain" id="PRO_5018171000" evidence="2">
    <location>
        <begin position="24"/>
        <end position="432"/>
    </location>
</feature>
<evidence type="ECO:0000256" key="1">
    <source>
        <dbReference type="SAM" id="MobiDB-lite"/>
    </source>
</evidence>
<evidence type="ECO:0000256" key="2">
    <source>
        <dbReference type="SAM" id="SignalP"/>
    </source>
</evidence>
<reference evidence="3 4" key="1">
    <citation type="submission" date="2018-10" db="EMBL/GenBank/DDBJ databases">
        <title>Horizontal transference of carbapenem resistance between Klebsiella pneumoniae and Kluyvera ascorbata during abdominal infection: a case report.</title>
        <authorList>
            <person name="Raro O.H.F."/>
            <person name="Lima-Morales D."/>
            <person name="Barth A.L."/>
            <person name="Paim T.G.S."/>
            <person name="Mott M.P."/>
            <person name="Riche C.V.W."/>
            <person name="Teixeira U.F."/>
            <person name="Waechter F."/>
            <person name="Dias C.A.G."/>
        </authorList>
    </citation>
    <scope>NUCLEOTIDE SEQUENCE [LARGE SCALE GENOMIC DNA]</scope>
    <source>
        <strain evidence="3 4">OT2</strain>
    </source>
</reference>
<gene>
    <name evidence="3" type="ORF">EB837_02165</name>
</gene>
<protein>
    <submittedName>
        <fullName evidence="3">Uncharacterized protein</fullName>
    </submittedName>
</protein>
<dbReference type="EMBL" id="RHFN01000002">
    <property type="protein sequence ID" value="ROU17654.1"/>
    <property type="molecule type" value="Genomic_DNA"/>
</dbReference>
<evidence type="ECO:0000313" key="3">
    <source>
        <dbReference type="EMBL" id="ROU17654.1"/>
    </source>
</evidence>
<sequence length="432" mass="48240">MKKILSIVMLAVLTGCSGGLSNATDADQKEYILTQLNDYQGLIEIYRNKLSVKDNDDERYYLSQLYNKIGDYSSSNIYLAPLVEKNKDKKYLLLQAKNYIELGQEDNAAPILKELLLKDESNGELWNLQGVLFAQQGHYSEATTSFEKARGLFYNEEIVINNIAMMAILQQDYQKARDYLLSLYSRKKYQPQTVYNLVYTLVKTNDYASARKVIIDEKLSPSNPDALIHSLANLSPREQFHLRNSTPSKMNAQKDDTPASKAQPSQIESHPSLEASPNKSEDITSQLESSGDTISSGTCSEKVFAEGPIASFVGNIHGAKEIAKLTSAHSTRGDRLALYSAYPINFIVMPKVRDNVLELELFNSQPAKSIYQSQMSILKSHPGILKVEFINNGSGSTIMRVVAKECNVLANVTRASVGGKYKEKIIIDLSYK</sequence>
<evidence type="ECO:0000313" key="4">
    <source>
        <dbReference type="Proteomes" id="UP000268051"/>
    </source>
</evidence>
<comment type="caution">
    <text evidence="3">The sequence shown here is derived from an EMBL/GenBank/DDBJ whole genome shotgun (WGS) entry which is preliminary data.</text>
</comment>
<dbReference type="InterPro" id="IPR011990">
    <property type="entry name" value="TPR-like_helical_dom_sf"/>
</dbReference>
<name>A0A3N2SDI3_9ENTR</name>
<organism evidence="3 4">
    <name type="scientific">Kluyvera ascorbata</name>
    <dbReference type="NCBI Taxonomy" id="51288"/>
    <lineage>
        <taxon>Bacteria</taxon>
        <taxon>Pseudomonadati</taxon>
        <taxon>Pseudomonadota</taxon>
        <taxon>Gammaproteobacteria</taxon>
        <taxon>Enterobacterales</taxon>
        <taxon>Enterobacteriaceae</taxon>
        <taxon>Kluyvera</taxon>
    </lineage>
</organism>
<proteinExistence type="predicted"/>
<dbReference type="OrthoDB" id="6480168at2"/>
<keyword evidence="2" id="KW-0732">Signal</keyword>
<dbReference type="RefSeq" id="WP_123650181.1">
    <property type="nucleotide sequence ID" value="NZ_RHFN01000002.1"/>
</dbReference>
<accession>A0A3N2SDI3</accession>
<dbReference type="SUPFAM" id="SSF48452">
    <property type="entry name" value="TPR-like"/>
    <property type="match status" value="1"/>
</dbReference>
<dbReference type="AlphaFoldDB" id="A0A3N2SDI3"/>
<feature type="region of interest" description="Disordered" evidence="1">
    <location>
        <begin position="247"/>
        <end position="295"/>
    </location>
</feature>
<feature type="compositionally biased region" description="Polar residues" evidence="1">
    <location>
        <begin position="260"/>
        <end position="295"/>
    </location>
</feature>
<dbReference type="Gene3D" id="1.25.40.10">
    <property type="entry name" value="Tetratricopeptide repeat domain"/>
    <property type="match status" value="1"/>
</dbReference>